<evidence type="ECO:0000256" key="1">
    <source>
        <dbReference type="SAM" id="MobiDB-lite"/>
    </source>
</evidence>
<name>A0A6A6Z679_9PEZI</name>
<dbReference type="AlphaFoldDB" id="A0A6A6Z679"/>
<dbReference type="GeneID" id="54462625"/>
<protein>
    <submittedName>
        <fullName evidence="2 4">Uncharacterized protein</fullName>
    </submittedName>
</protein>
<feature type="region of interest" description="Disordered" evidence="1">
    <location>
        <begin position="1"/>
        <end position="167"/>
    </location>
</feature>
<reference evidence="4" key="2">
    <citation type="submission" date="2020-04" db="EMBL/GenBank/DDBJ databases">
        <authorList>
            <consortium name="NCBI Genome Project"/>
        </authorList>
    </citation>
    <scope>NUCLEOTIDE SEQUENCE</scope>
    <source>
        <strain evidence="4">CBS 304.34</strain>
    </source>
</reference>
<keyword evidence="3" id="KW-1185">Reference proteome</keyword>
<evidence type="ECO:0000313" key="3">
    <source>
        <dbReference type="Proteomes" id="UP000504636"/>
    </source>
</evidence>
<evidence type="ECO:0000313" key="4">
    <source>
        <dbReference type="RefSeq" id="XP_033583282.1"/>
    </source>
</evidence>
<dbReference type="EMBL" id="MU003693">
    <property type="protein sequence ID" value="KAF2816318.1"/>
    <property type="molecule type" value="Genomic_DNA"/>
</dbReference>
<sequence>MTTHVPTRQPFAALDSPRLQSLSNIKNRQNAIPASFSPSQKPTHSTATKRRYSPSVFDSDNDSENIEPSIFNSPTKRSKTTDGLAKPSQFITTTQSARTSPTTLPSPRKIITPTLPSVRKALSSPSTASSTPIGSSRGSPKHKRVGLLSKRRASSSQFRRIDPPAFSPSMANGNSGLPFSIDAALSGTIPTYTPKPAVAAMPTLEEAMPKTWFFDIHEDTPEEEATNLMEHSACTLDISSDDDGEMRKAREGAERGKENIPPPDFVFASTSIDAEANVDDVATEMTGLEGVGAIHEVKLPKLRRPLVQDAMDQDRSPLSDLPAKDYYGPGCDESSFVTVDAAIEKPSGLSKEFDFAALTSPSPLREEELVGEEKPVEVEAPVEAEVLVEVEALVEAPVETLIEAQLPVETEVEVPVQVEQEKEIPIYVDETAGPVVKAPVPVEAQTLEEVAVLVSLPDETDEEL</sequence>
<evidence type="ECO:0000313" key="2">
    <source>
        <dbReference type="EMBL" id="KAF2816318.1"/>
    </source>
</evidence>
<reference evidence="2 4" key="1">
    <citation type="journal article" date="2020" name="Stud. Mycol.">
        <title>101 Dothideomycetes genomes: a test case for predicting lifestyles and emergence of pathogens.</title>
        <authorList>
            <person name="Haridas S."/>
            <person name="Albert R."/>
            <person name="Binder M."/>
            <person name="Bloem J."/>
            <person name="Labutti K."/>
            <person name="Salamov A."/>
            <person name="Andreopoulos B."/>
            <person name="Baker S."/>
            <person name="Barry K."/>
            <person name="Bills G."/>
            <person name="Bluhm B."/>
            <person name="Cannon C."/>
            <person name="Castanera R."/>
            <person name="Culley D."/>
            <person name="Daum C."/>
            <person name="Ezra D."/>
            <person name="Gonzalez J."/>
            <person name="Henrissat B."/>
            <person name="Kuo A."/>
            <person name="Liang C."/>
            <person name="Lipzen A."/>
            <person name="Lutzoni F."/>
            <person name="Magnuson J."/>
            <person name="Mondo S."/>
            <person name="Nolan M."/>
            <person name="Ohm R."/>
            <person name="Pangilinan J."/>
            <person name="Park H.-J."/>
            <person name="Ramirez L."/>
            <person name="Alfaro M."/>
            <person name="Sun H."/>
            <person name="Tritt A."/>
            <person name="Yoshinaga Y."/>
            <person name="Zwiers L.-H."/>
            <person name="Turgeon B."/>
            <person name="Goodwin S."/>
            <person name="Spatafora J."/>
            <person name="Crous P."/>
            <person name="Grigoriev I."/>
        </authorList>
    </citation>
    <scope>NUCLEOTIDE SEQUENCE</scope>
    <source>
        <strain evidence="2 4">CBS 304.34</strain>
    </source>
</reference>
<feature type="compositionally biased region" description="Basic residues" evidence="1">
    <location>
        <begin position="139"/>
        <end position="153"/>
    </location>
</feature>
<accession>A0A6A6Z679</accession>
<organism evidence="2">
    <name type="scientific">Mytilinidion resinicola</name>
    <dbReference type="NCBI Taxonomy" id="574789"/>
    <lineage>
        <taxon>Eukaryota</taxon>
        <taxon>Fungi</taxon>
        <taxon>Dikarya</taxon>
        <taxon>Ascomycota</taxon>
        <taxon>Pezizomycotina</taxon>
        <taxon>Dothideomycetes</taxon>
        <taxon>Pleosporomycetidae</taxon>
        <taxon>Mytilinidiales</taxon>
        <taxon>Mytilinidiaceae</taxon>
        <taxon>Mytilinidion</taxon>
    </lineage>
</organism>
<proteinExistence type="predicted"/>
<gene>
    <name evidence="2 4" type="ORF">BDZ99DRAFT_471556</name>
</gene>
<dbReference type="Proteomes" id="UP000504636">
    <property type="component" value="Unplaced"/>
</dbReference>
<dbReference type="RefSeq" id="XP_033583282.1">
    <property type="nucleotide sequence ID" value="XM_033721732.1"/>
</dbReference>
<dbReference type="OrthoDB" id="425602at2759"/>
<feature type="compositionally biased region" description="Low complexity" evidence="1">
    <location>
        <begin position="92"/>
        <end position="103"/>
    </location>
</feature>
<feature type="compositionally biased region" description="Low complexity" evidence="1">
    <location>
        <begin position="123"/>
        <end position="136"/>
    </location>
</feature>
<feature type="compositionally biased region" description="Polar residues" evidence="1">
    <location>
        <begin position="18"/>
        <end position="46"/>
    </location>
</feature>
<reference evidence="4" key="3">
    <citation type="submission" date="2025-04" db="UniProtKB">
        <authorList>
            <consortium name="RefSeq"/>
        </authorList>
    </citation>
    <scope>IDENTIFICATION</scope>
    <source>
        <strain evidence="4">CBS 304.34</strain>
    </source>
</reference>